<dbReference type="InterPro" id="IPR007233">
    <property type="entry name" value="TRAPPC"/>
</dbReference>
<dbReference type="Pfam" id="PF04099">
    <property type="entry name" value="Sybindin"/>
    <property type="match status" value="1"/>
</dbReference>
<dbReference type="PANTHER" id="PTHR23249">
    <property type="entry name" value="TRAFFICKING PROTEIN PARTICLE COMPLEX SUBUNIT"/>
    <property type="match status" value="1"/>
</dbReference>
<sequence>MKLFNLYLFNVHGCNIFYREWISLKTDESQENQGKLVHGMLVGLKALCSKLSPTENEIHSLTYHTSKYRLHYLESPTGLKIVLNTDHCTPSLIKELETVYKLYVEHVIKAPDFDPNERIRSTIFSKNIDSWAQLLQETTK</sequence>
<dbReference type="SMART" id="SM01399">
    <property type="entry name" value="Sybindin"/>
    <property type="match status" value="1"/>
</dbReference>
<dbReference type="GO" id="GO:0005794">
    <property type="term" value="C:Golgi apparatus"/>
    <property type="evidence" value="ECO:0007669"/>
    <property type="project" value="UniProtKB-SubCell"/>
</dbReference>
<evidence type="ECO:0000256" key="2">
    <source>
        <dbReference type="ARBA" id="ARBA00022824"/>
    </source>
</evidence>
<dbReference type="GO" id="GO:0005783">
    <property type="term" value="C:endoplasmic reticulum"/>
    <property type="evidence" value="ECO:0007669"/>
    <property type="project" value="UniProtKB-SubCell"/>
</dbReference>
<dbReference type="Gene3D" id="3.30.450.70">
    <property type="match status" value="1"/>
</dbReference>
<evidence type="ECO:0000256" key="4">
    <source>
        <dbReference type="ARBA" id="ARBA00023034"/>
    </source>
</evidence>
<protein>
    <recommendedName>
        <fullName evidence="6">Trafficking protein particle complex subunit</fullName>
    </recommendedName>
</protein>
<keyword evidence="3 6" id="KW-0931">ER-Golgi transport</keyword>
<evidence type="ECO:0000256" key="1">
    <source>
        <dbReference type="ARBA" id="ARBA00022448"/>
    </source>
</evidence>
<keyword evidence="2 6" id="KW-0256">Endoplasmic reticulum</keyword>
<evidence type="ECO:0000313" key="7">
    <source>
        <dbReference type="EMBL" id="JAP50269.1"/>
    </source>
</evidence>
<dbReference type="SUPFAM" id="SSF64356">
    <property type="entry name" value="SNARE-like"/>
    <property type="match status" value="1"/>
</dbReference>
<dbReference type="AlphaFoldDB" id="A0A0X3PEN4"/>
<accession>A0A0X3PEN4</accession>
<dbReference type="EMBL" id="GEEE01012956">
    <property type="protein sequence ID" value="JAP50269.1"/>
    <property type="molecule type" value="Transcribed_RNA"/>
</dbReference>
<dbReference type="GO" id="GO:0006888">
    <property type="term" value="P:endoplasmic reticulum to Golgi vesicle-mediated transport"/>
    <property type="evidence" value="ECO:0007669"/>
    <property type="project" value="UniProtKB-UniRule"/>
</dbReference>
<keyword evidence="1 6" id="KW-0813">Transport</keyword>
<reference evidence="7" key="1">
    <citation type="submission" date="2016-01" db="EMBL/GenBank/DDBJ databases">
        <title>Reference transcriptome for the parasite Schistocephalus solidus: insights into the molecular evolution of parasitism.</title>
        <authorList>
            <person name="Hebert F.O."/>
            <person name="Grambauer S."/>
            <person name="Barber I."/>
            <person name="Landry C.R."/>
            <person name="Aubin-Horth N."/>
        </authorList>
    </citation>
    <scope>NUCLEOTIDE SEQUENCE</scope>
</reference>
<evidence type="ECO:0000256" key="6">
    <source>
        <dbReference type="RuleBase" id="RU366065"/>
    </source>
</evidence>
<dbReference type="PANTHER" id="PTHR23249:SF16">
    <property type="entry name" value="TRAFFICKING PROTEIN PARTICLE COMPLEX SUBUNIT 1"/>
    <property type="match status" value="1"/>
</dbReference>
<dbReference type="InterPro" id="IPR011012">
    <property type="entry name" value="Longin-like_dom_sf"/>
</dbReference>
<name>A0A0X3PEN4_SCHSO</name>
<evidence type="ECO:0000256" key="5">
    <source>
        <dbReference type="ARBA" id="ARBA00038167"/>
    </source>
</evidence>
<evidence type="ECO:0000256" key="3">
    <source>
        <dbReference type="ARBA" id="ARBA00022892"/>
    </source>
</evidence>
<comment type="subunit">
    <text evidence="6">Part of the multisubunit transport protein particle (TRAPP) complex.</text>
</comment>
<proteinExistence type="inferred from homology"/>
<comment type="similarity">
    <text evidence="5">Belongs to the TRAPP small subunits family. BET5 subfamily.</text>
</comment>
<comment type="subcellular location">
    <subcellularLocation>
        <location evidence="6">Endoplasmic reticulum</location>
    </subcellularLocation>
    <subcellularLocation>
        <location evidence="6">Golgi apparatus</location>
        <location evidence="6">cis-Golgi network</location>
    </subcellularLocation>
</comment>
<gene>
    <name evidence="7" type="primary">TPPC1</name>
    <name evidence="7" type="ORF">TR134751</name>
</gene>
<dbReference type="GO" id="GO:0030008">
    <property type="term" value="C:TRAPP complex"/>
    <property type="evidence" value="ECO:0007669"/>
    <property type="project" value="UniProtKB-UniRule"/>
</dbReference>
<organism evidence="7">
    <name type="scientific">Schistocephalus solidus</name>
    <name type="common">Tapeworm</name>
    <dbReference type="NCBI Taxonomy" id="70667"/>
    <lineage>
        <taxon>Eukaryota</taxon>
        <taxon>Metazoa</taxon>
        <taxon>Spiralia</taxon>
        <taxon>Lophotrochozoa</taxon>
        <taxon>Platyhelminthes</taxon>
        <taxon>Cestoda</taxon>
        <taxon>Eucestoda</taxon>
        <taxon>Diphyllobothriidea</taxon>
        <taxon>Diphyllobothriidae</taxon>
        <taxon>Schistocephalus</taxon>
    </lineage>
</organism>
<keyword evidence="4 6" id="KW-0333">Golgi apparatus</keyword>